<evidence type="ECO:0000256" key="1">
    <source>
        <dbReference type="ARBA" id="ARBA00004167"/>
    </source>
</evidence>
<keyword evidence="6 15" id="KW-0547">Nucleotide-binding</keyword>
<keyword evidence="2" id="KW-0723">Serine/threonine-protein kinase</keyword>
<keyword evidence="3" id="KW-0808">Transferase</keyword>
<dbReference type="GO" id="GO:0004674">
    <property type="term" value="F:protein serine/threonine kinase activity"/>
    <property type="evidence" value="ECO:0007669"/>
    <property type="project" value="UniProtKB-KW"/>
</dbReference>
<keyword evidence="4 17" id="KW-0812">Transmembrane</keyword>
<accession>A0ABC8SNE5</accession>
<evidence type="ECO:0000256" key="5">
    <source>
        <dbReference type="ARBA" id="ARBA00022729"/>
    </source>
</evidence>
<comment type="caution">
    <text evidence="19">The sequence shown here is derived from an EMBL/GenBank/DDBJ whole genome shotgun (WGS) entry which is preliminary data.</text>
</comment>
<dbReference type="EMBL" id="CAUOFW020003236">
    <property type="protein sequence ID" value="CAK9158714.1"/>
    <property type="molecule type" value="Genomic_DNA"/>
</dbReference>
<dbReference type="PROSITE" id="PS00107">
    <property type="entry name" value="PROTEIN_KINASE_ATP"/>
    <property type="match status" value="1"/>
</dbReference>
<comment type="catalytic activity">
    <reaction evidence="13">
        <text>L-threonyl-[protein] + ATP = O-phospho-L-threonyl-[protein] + ADP + H(+)</text>
        <dbReference type="Rhea" id="RHEA:46608"/>
        <dbReference type="Rhea" id="RHEA-COMP:11060"/>
        <dbReference type="Rhea" id="RHEA-COMP:11605"/>
        <dbReference type="ChEBI" id="CHEBI:15378"/>
        <dbReference type="ChEBI" id="CHEBI:30013"/>
        <dbReference type="ChEBI" id="CHEBI:30616"/>
        <dbReference type="ChEBI" id="CHEBI:61977"/>
        <dbReference type="ChEBI" id="CHEBI:456216"/>
    </reaction>
</comment>
<feature type="region of interest" description="Disordered" evidence="16">
    <location>
        <begin position="751"/>
        <end position="786"/>
    </location>
</feature>
<keyword evidence="10 17" id="KW-0472">Membrane</keyword>
<evidence type="ECO:0000313" key="20">
    <source>
        <dbReference type="Proteomes" id="UP001642360"/>
    </source>
</evidence>
<dbReference type="SUPFAM" id="SSF56112">
    <property type="entry name" value="Protein kinase-like (PK-like)"/>
    <property type="match status" value="1"/>
</dbReference>
<organism evidence="19 20">
    <name type="scientific">Ilex paraguariensis</name>
    <name type="common">yerba mate</name>
    <dbReference type="NCBI Taxonomy" id="185542"/>
    <lineage>
        <taxon>Eukaryota</taxon>
        <taxon>Viridiplantae</taxon>
        <taxon>Streptophyta</taxon>
        <taxon>Embryophyta</taxon>
        <taxon>Tracheophyta</taxon>
        <taxon>Spermatophyta</taxon>
        <taxon>Magnoliopsida</taxon>
        <taxon>eudicotyledons</taxon>
        <taxon>Gunneridae</taxon>
        <taxon>Pentapetalae</taxon>
        <taxon>asterids</taxon>
        <taxon>campanulids</taxon>
        <taxon>Aquifoliales</taxon>
        <taxon>Aquifoliaceae</taxon>
        <taxon>Ilex</taxon>
    </lineage>
</organism>
<evidence type="ECO:0000256" key="12">
    <source>
        <dbReference type="ARBA" id="ARBA00047558"/>
    </source>
</evidence>
<evidence type="ECO:0000256" key="6">
    <source>
        <dbReference type="ARBA" id="ARBA00022741"/>
    </source>
</evidence>
<keyword evidence="5" id="KW-0732">Signal</keyword>
<dbReference type="FunFam" id="1.10.510.10:FF:000161">
    <property type="entry name" value="Wall-associated receptor kinase-like 20"/>
    <property type="match status" value="1"/>
</dbReference>
<comment type="subcellular location">
    <subcellularLocation>
        <location evidence="1">Membrane</location>
        <topology evidence="1">Single-pass membrane protein</topology>
    </subcellularLocation>
</comment>
<evidence type="ECO:0000256" key="11">
    <source>
        <dbReference type="ARBA" id="ARBA00023180"/>
    </source>
</evidence>
<evidence type="ECO:0000256" key="2">
    <source>
        <dbReference type="ARBA" id="ARBA00022527"/>
    </source>
</evidence>
<dbReference type="Proteomes" id="UP001642360">
    <property type="component" value="Unassembled WGS sequence"/>
</dbReference>
<dbReference type="Pfam" id="PF00069">
    <property type="entry name" value="Pkinase"/>
    <property type="match status" value="1"/>
</dbReference>
<evidence type="ECO:0000256" key="3">
    <source>
        <dbReference type="ARBA" id="ARBA00022679"/>
    </source>
</evidence>
<feature type="compositionally biased region" description="Polar residues" evidence="16">
    <location>
        <begin position="771"/>
        <end position="786"/>
    </location>
</feature>
<dbReference type="GO" id="GO:0005524">
    <property type="term" value="F:ATP binding"/>
    <property type="evidence" value="ECO:0007669"/>
    <property type="project" value="UniProtKB-UniRule"/>
</dbReference>
<evidence type="ECO:0000256" key="9">
    <source>
        <dbReference type="ARBA" id="ARBA00022989"/>
    </source>
</evidence>
<dbReference type="InterPro" id="IPR000719">
    <property type="entry name" value="Prot_kinase_dom"/>
</dbReference>
<dbReference type="Gene3D" id="3.30.200.20">
    <property type="entry name" value="Phosphorylase Kinase, domain 1"/>
    <property type="match status" value="1"/>
</dbReference>
<name>A0ABC8SNE5_9AQUA</name>
<evidence type="ECO:0000313" key="19">
    <source>
        <dbReference type="EMBL" id="CAK9158714.1"/>
    </source>
</evidence>
<evidence type="ECO:0000256" key="15">
    <source>
        <dbReference type="PROSITE-ProRule" id="PRU10141"/>
    </source>
</evidence>
<dbReference type="PROSITE" id="PS50011">
    <property type="entry name" value="PROTEIN_KINASE_DOM"/>
    <property type="match status" value="1"/>
</dbReference>
<evidence type="ECO:0000256" key="4">
    <source>
        <dbReference type="ARBA" id="ARBA00022692"/>
    </source>
</evidence>
<dbReference type="PANTHER" id="PTHR46008">
    <property type="entry name" value="LEAF RUST 10 DISEASE-RESISTANCE LOCUS RECEPTOR-LIKE PROTEIN KINASE-LIKE 1.4"/>
    <property type="match status" value="1"/>
</dbReference>
<sequence>MSKFKYRRDQTLSIKLGNLRAFIEKHDILNNINYTLQFLHKLSQVKILVLAITWNFLHSSPFLLSCGKVMIASFTSNLVLRFTLLMMMRIRPTVFLLVFSFFIVSPSEGDNSTHCSQYCRGRRVNRYLPSPFGFTAGCGVQLNCSEKGDIKIGEFQVQNVTADYILVNIPPKCNRPIEDLRQVNGDNYALSWRNGFLLQNCTSPSNDCVLPYSLVENRFQLQDCESKGDNISCYSEAYSGSEIMDFNNLRSTNCKVLFTSIAVDLSNSSRNNSAVSLEFQTLELQWWLRGQCQCTNNTICKEFSLPDGATGFRCSCKDGFAGDGFASGGGCRKVSRCNPSKYMSGRCGGTTRVGVLVAGVIAGASLMAILALICYFIRRRTTSLKHQTSARRLISEAAGGSSVPFFPYKEIERATNGFTEKQRLGTGAYGTVYAGKLHNDEWVAIKKIRHRDTDGIEQVMNEIKLLSSVSHPNLVRLLGCCIEKGEQILVYEFMPNGTLSQHLQRERGKGLPWTIRLTIATETAHAIAHLHSAMNPPIYHRDIKSSNILLDCNFNSKVADFGLSRLGMTNDSHISTAPQGTPGYVDPQYHQNYHLSDKSDVYSFGVVLIEIITALKVVDFSRGHSEINLAALAIDRIGKGRVEEIVDPFLELHRDAWTLTSILKVAELAFRCLAFHRDMRPSMMEVADELEQIRLSGWAPMEENICMGSSVSSCSSMYAGSEKSLGGTTTKKAGIGSQRLMVPHRTPECLSAMEEVQDSSPVSVQDPWFSEHSSPSTNSLLGNGAR</sequence>
<dbReference type="InterPro" id="IPR008271">
    <property type="entry name" value="Ser/Thr_kinase_AS"/>
</dbReference>
<feature type="domain" description="Protein kinase" evidence="18">
    <location>
        <begin position="418"/>
        <end position="695"/>
    </location>
</feature>
<dbReference type="InterPro" id="IPR017441">
    <property type="entry name" value="Protein_kinase_ATP_BS"/>
</dbReference>
<evidence type="ECO:0000256" key="7">
    <source>
        <dbReference type="ARBA" id="ARBA00022777"/>
    </source>
</evidence>
<evidence type="ECO:0000256" key="10">
    <source>
        <dbReference type="ARBA" id="ARBA00023136"/>
    </source>
</evidence>
<comment type="function">
    <text evidence="14">Serine/threonine-protein kinase that may function as a signaling receptor of extracellular matrix component.</text>
</comment>
<evidence type="ECO:0000256" key="17">
    <source>
        <dbReference type="SAM" id="Phobius"/>
    </source>
</evidence>
<evidence type="ECO:0000259" key="18">
    <source>
        <dbReference type="PROSITE" id="PS50011"/>
    </source>
</evidence>
<dbReference type="Gene3D" id="1.10.510.10">
    <property type="entry name" value="Transferase(Phosphotransferase) domain 1"/>
    <property type="match status" value="1"/>
</dbReference>
<reference evidence="19 20" key="1">
    <citation type="submission" date="2024-02" db="EMBL/GenBank/DDBJ databases">
        <authorList>
            <person name="Vignale AGUSTIN F."/>
            <person name="Sosa J E."/>
            <person name="Modenutti C."/>
        </authorList>
    </citation>
    <scope>NUCLEOTIDE SEQUENCE [LARGE SCALE GENOMIC DNA]</scope>
</reference>
<keyword evidence="11" id="KW-0325">Glycoprotein</keyword>
<keyword evidence="7" id="KW-0418">Kinase</keyword>
<evidence type="ECO:0000256" key="8">
    <source>
        <dbReference type="ARBA" id="ARBA00022840"/>
    </source>
</evidence>
<gene>
    <name evidence="19" type="ORF">ILEXP_LOCUS27379</name>
</gene>
<dbReference type="GO" id="GO:0005886">
    <property type="term" value="C:plasma membrane"/>
    <property type="evidence" value="ECO:0007669"/>
    <property type="project" value="UniProtKB-ARBA"/>
</dbReference>
<protein>
    <recommendedName>
        <fullName evidence="18">Protein kinase domain-containing protein</fullName>
    </recommendedName>
</protein>
<keyword evidence="20" id="KW-1185">Reference proteome</keyword>
<dbReference type="PANTHER" id="PTHR46008:SF62">
    <property type="entry name" value="PROTEIN KINASE DOMAIN-CONTAINING PROTEIN"/>
    <property type="match status" value="1"/>
</dbReference>
<evidence type="ECO:0000256" key="13">
    <source>
        <dbReference type="ARBA" id="ARBA00047951"/>
    </source>
</evidence>
<comment type="catalytic activity">
    <reaction evidence="12">
        <text>L-seryl-[protein] + ATP = O-phospho-L-seryl-[protein] + ADP + H(+)</text>
        <dbReference type="Rhea" id="RHEA:17989"/>
        <dbReference type="Rhea" id="RHEA-COMP:9863"/>
        <dbReference type="Rhea" id="RHEA-COMP:11604"/>
        <dbReference type="ChEBI" id="CHEBI:15378"/>
        <dbReference type="ChEBI" id="CHEBI:29999"/>
        <dbReference type="ChEBI" id="CHEBI:30616"/>
        <dbReference type="ChEBI" id="CHEBI:83421"/>
        <dbReference type="ChEBI" id="CHEBI:456216"/>
    </reaction>
</comment>
<proteinExistence type="predicted"/>
<evidence type="ECO:0000256" key="16">
    <source>
        <dbReference type="SAM" id="MobiDB-lite"/>
    </source>
</evidence>
<dbReference type="InterPro" id="IPR011009">
    <property type="entry name" value="Kinase-like_dom_sf"/>
</dbReference>
<dbReference type="PROSITE" id="PS00108">
    <property type="entry name" value="PROTEIN_KINASE_ST"/>
    <property type="match status" value="1"/>
</dbReference>
<keyword evidence="9 17" id="KW-1133">Transmembrane helix</keyword>
<keyword evidence="8 15" id="KW-0067">ATP-binding</keyword>
<feature type="transmembrane region" description="Helical" evidence="17">
    <location>
        <begin position="353"/>
        <end position="377"/>
    </location>
</feature>
<evidence type="ECO:0000256" key="14">
    <source>
        <dbReference type="ARBA" id="ARBA00056804"/>
    </source>
</evidence>
<dbReference type="FunFam" id="3.30.200.20:FF:000481">
    <property type="entry name" value="Wall-associated receptor kinase-like 14"/>
    <property type="match status" value="1"/>
</dbReference>
<dbReference type="SMART" id="SM00220">
    <property type="entry name" value="S_TKc"/>
    <property type="match status" value="1"/>
</dbReference>
<dbReference type="AlphaFoldDB" id="A0ABC8SNE5"/>
<feature type="binding site" evidence="15">
    <location>
        <position position="447"/>
    </location>
    <ligand>
        <name>ATP</name>
        <dbReference type="ChEBI" id="CHEBI:30616"/>
    </ligand>
</feature>